<accession>A0A444JP65</accession>
<evidence type="ECO:0000313" key="3">
    <source>
        <dbReference type="Proteomes" id="UP000287563"/>
    </source>
</evidence>
<evidence type="ECO:0000313" key="2">
    <source>
        <dbReference type="EMBL" id="RWX54857.1"/>
    </source>
</evidence>
<sequence length="111" mass="13018">MFLGEGLLLRFKLISNIYITELLLIINKLNFLIIIILFISCFCLINKTISYELIGYNVRKQTKTVKKVTFYLVMIGMYMRMGDHFGCLVRYVECYRYKAGGMRFAGFSLLQ</sequence>
<comment type="caution">
    <text evidence="2">The sequence shown here is derived from an EMBL/GenBank/DDBJ whole genome shotgun (WGS) entry which is preliminary data.</text>
</comment>
<keyword evidence="1" id="KW-0812">Transmembrane</keyword>
<feature type="transmembrane region" description="Helical" evidence="1">
    <location>
        <begin position="70"/>
        <end position="92"/>
    </location>
</feature>
<gene>
    <name evidence="2" type="ORF">EDI28_14015</name>
</gene>
<protein>
    <submittedName>
        <fullName evidence="2">Uncharacterized protein</fullName>
    </submittedName>
</protein>
<keyword evidence="1" id="KW-1133">Transmembrane helix</keyword>
<organism evidence="2 3">
    <name type="scientific">Photobacterium chitinilyticum</name>
    <dbReference type="NCBI Taxonomy" id="2485123"/>
    <lineage>
        <taxon>Bacteria</taxon>
        <taxon>Pseudomonadati</taxon>
        <taxon>Pseudomonadota</taxon>
        <taxon>Gammaproteobacteria</taxon>
        <taxon>Vibrionales</taxon>
        <taxon>Vibrionaceae</taxon>
        <taxon>Photobacterium</taxon>
    </lineage>
</organism>
<dbReference type="AlphaFoldDB" id="A0A444JP65"/>
<evidence type="ECO:0000256" key="1">
    <source>
        <dbReference type="SAM" id="Phobius"/>
    </source>
</evidence>
<feature type="transmembrane region" description="Helical" evidence="1">
    <location>
        <begin position="31"/>
        <end position="49"/>
    </location>
</feature>
<dbReference type="Proteomes" id="UP000287563">
    <property type="component" value="Unassembled WGS sequence"/>
</dbReference>
<proteinExistence type="predicted"/>
<name>A0A444JP65_9GAMM</name>
<keyword evidence="3" id="KW-1185">Reference proteome</keyword>
<keyword evidence="1" id="KW-0472">Membrane</keyword>
<dbReference type="EMBL" id="RJLM01000005">
    <property type="protein sequence ID" value="RWX54857.1"/>
    <property type="molecule type" value="Genomic_DNA"/>
</dbReference>
<reference evidence="2 3" key="1">
    <citation type="submission" date="2018-11" db="EMBL/GenBank/DDBJ databases">
        <title>Photobacterium sp. BEI247 sp. nov., a marine bacterium isolated from Yongle Blue Hole in the South China Sea.</title>
        <authorList>
            <person name="Wang X."/>
        </authorList>
    </citation>
    <scope>NUCLEOTIDE SEQUENCE [LARGE SCALE GENOMIC DNA]</scope>
    <source>
        <strain evidence="3">BEI247</strain>
    </source>
</reference>